<evidence type="ECO:0008006" key="2">
    <source>
        <dbReference type="Google" id="ProtNLM"/>
    </source>
</evidence>
<sequence>MPHTTWDTTTVVGEWKRTAEPADTPVSVAELKGQSVYEETDPDQTVVLTRCIQATTNFVEQFLNRQLITATYTLKFDSFRDPIVLPFPPLIAVEDDAIAYTDTSGASQTVTASLWEKDTQSEPGLVLLSYNQSWPSDVRTSHNGITITYTAGYGTAQSSVPANIRHAILMGASDLFEHRESQSEIRLQENQAFMSLLWPYRIDFI</sequence>
<dbReference type="EMBL" id="LAZR01021768">
    <property type="protein sequence ID" value="KKL84200.1"/>
    <property type="molecule type" value="Genomic_DNA"/>
</dbReference>
<protein>
    <recommendedName>
        <fullName evidence="2">Phage gp6-like head-tail connector protein</fullName>
    </recommendedName>
</protein>
<dbReference type="AlphaFoldDB" id="A0A0F9HR99"/>
<dbReference type="CDD" id="cd08054">
    <property type="entry name" value="gp6"/>
    <property type="match status" value="1"/>
</dbReference>
<evidence type="ECO:0000313" key="1">
    <source>
        <dbReference type="EMBL" id="KKL84200.1"/>
    </source>
</evidence>
<name>A0A0F9HR99_9ZZZZ</name>
<dbReference type="NCBIfam" id="TIGR02215">
    <property type="entry name" value="phage_chp_gp8"/>
    <property type="match status" value="1"/>
</dbReference>
<reference evidence="1" key="1">
    <citation type="journal article" date="2015" name="Nature">
        <title>Complex archaea that bridge the gap between prokaryotes and eukaryotes.</title>
        <authorList>
            <person name="Spang A."/>
            <person name="Saw J.H."/>
            <person name="Jorgensen S.L."/>
            <person name="Zaremba-Niedzwiedzka K."/>
            <person name="Martijn J."/>
            <person name="Lind A.E."/>
            <person name="van Eijk R."/>
            <person name="Schleper C."/>
            <person name="Guy L."/>
            <person name="Ettema T.J."/>
        </authorList>
    </citation>
    <scope>NUCLEOTIDE SEQUENCE</scope>
</reference>
<organism evidence="1">
    <name type="scientific">marine sediment metagenome</name>
    <dbReference type="NCBI Taxonomy" id="412755"/>
    <lineage>
        <taxon>unclassified sequences</taxon>
        <taxon>metagenomes</taxon>
        <taxon>ecological metagenomes</taxon>
    </lineage>
</organism>
<gene>
    <name evidence="1" type="ORF">LCGC14_1967100</name>
</gene>
<dbReference type="Gene3D" id="1.10.3230.30">
    <property type="entry name" value="Phage gp6-like head-tail connector protein"/>
    <property type="match status" value="1"/>
</dbReference>
<accession>A0A0F9HR99</accession>
<proteinExistence type="predicted"/>
<comment type="caution">
    <text evidence="1">The sequence shown here is derived from an EMBL/GenBank/DDBJ whole genome shotgun (WGS) entry which is preliminary data.</text>
</comment>
<dbReference type="InterPro" id="IPR011738">
    <property type="entry name" value="Phage_CHP"/>
</dbReference>